<dbReference type="CDD" id="cd02440">
    <property type="entry name" value="AdoMet_MTases"/>
    <property type="match status" value="1"/>
</dbReference>
<evidence type="ECO:0000259" key="5">
    <source>
        <dbReference type="Pfam" id="PF08241"/>
    </source>
</evidence>
<keyword evidence="7" id="KW-1185">Reference proteome</keyword>
<dbReference type="Gene3D" id="3.40.50.150">
    <property type="entry name" value="Vaccinia Virus protein VP39"/>
    <property type="match status" value="1"/>
</dbReference>
<keyword evidence="3 6" id="KW-0808">Transferase</keyword>
<keyword evidence="4" id="KW-0812">Transmembrane</keyword>
<accession>A0A2T0TK57</accession>
<evidence type="ECO:0000313" key="7">
    <source>
        <dbReference type="Proteomes" id="UP000239494"/>
    </source>
</evidence>
<dbReference type="InterPro" id="IPR029063">
    <property type="entry name" value="SAM-dependent_MTases_sf"/>
</dbReference>
<dbReference type="GO" id="GO:0032259">
    <property type="term" value="P:methylation"/>
    <property type="evidence" value="ECO:0007669"/>
    <property type="project" value="UniProtKB-KW"/>
</dbReference>
<gene>
    <name evidence="6" type="ORF">CLV43_101320</name>
</gene>
<feature type="transmembrane region" description="Helical" evidence="4">
    <location>
        <begin position="231"/>
        <end position="249"/>
    </location>
</feature>
<dbReference type="Proteomes" id="UP000239494">
    <property type="component" value="Unassembled WGS sequence"/>
</dbReference>
<dbReference type="GO" id="GO:0008757">
    <property type="term" value="F:S-adenosylmethionine-dependent methyltransferase activity"/>
    <property type="evidence" value="ECO:0007669"/>
    <property type="project" value="InterPro"/>
</dbReference>
<evidence type="ECO:0000256" key="4">
    <source>
        <dbReference type="SAM" id="Phobius"/>
    </source>
</evidence>
<name>A0A2T0TK57_9PSEU</name>
<evidence type="ECO:0000256" key="1">
    <source>
        <dbReference type="ARBA" id="ARBA00008361"/>
    </source>
</evidence>
<evidence type="ECO:0000256" key="3">
    <source>
        <dbReference type="ARBA" id="ARBA00022679"/>
    </source>
</evidence>
<dbReference type="PANTHER" id="PTHR44942">
    <property type="entry name" value="METHYLTRANSF_11 DOMAIN-CONTAINING PROTEIN"/>
    <property type="match status" value="1"/>
</dbReference>
<comment type="similarity">
    <text evidence="1">Belongs to the methyltransferase superfamily.</text>
</comment>
<dbReference type="EMBL" id="PVTF01000001">
    <property type="protein sequence ID" value="PRY46056.1"/>
    <property type="molecule type" value="Genomic_DNA"/>
</dbReference>
<proteinExistence type="inferred from homology"/>
<dbReference type="InterPro" id="IPR013216">
    <property type="entry name" value="Methyltransf_11"/>
</dbReference>
<comment type="caution">
    <text evidence="6">The sequence shown here is derived from an EMBL/GenBank/DDBJ whole genome shotgun (WGS) entry which is preliminary data.</text>
</comment>
<feature type="domain" description="Methyltransferase type 11" evidence="5">
    <location>
        <begin position="49"/>
        <end position="141"/>
    </location>
</feature>
<sequence length="252" mass="28330">MGSKRRADYYDGPAHDYVSYWDGRDYEHAAEEVAIRKLLGDNMFEHAADIGGGYGRLSLLLRRYAERVTLAEPSKRQLDVAADFLAGHPEIERLQTQADDLAFADGSLDLVTMIRVSHHLPTPAVEFAELSRVLVSGGTAIVEVANVAHARNRLRYLLRRRPLPVKPVDIRSPENRHDGEIPFVNHNPHVVIDQLAAVGLRTVRVLSVSNLRSRTLKRVLPHRTLVALESFLQPVLAPLFFGPSIFLLLRKR</sequence>
<dbReference type="Pfam" id="PF08241">
    <property type="entry name" value="Methyltransf_11"/>
    <property type="match status" value="1"/>
</dbReference>
<organism evidence="6 7">
    <name type="scientific">Umezawaea tangerina</name>
    <dbReference type="NCBI Taxonomy" id="84725"/>
    <lineage>
        <taxon>Bacteria</taxon>
        <taxon>Bacillati</taxon>
        <taxon>Actinomycetota</taxon>
        <taxon>Actinomycetes</taxon>
        <taxon>Pseudonocardiales</taxon>
        <taxon>Pseudonocardiaceae</taxon>
        <taxon>Umezawaea</taxon>
    </lineage>
</organism>
<dbReference type="OrthoDB" id="9805171at2"/>
<evidence type="ECO:0000313" key="6">
    <source>
        <dbReference type="EMBL" id="PRY46056.1"/>
    </source>
</evidence>
<dbReference type="RefSeq" id="WP_106185142.1">
    <property type="nucleotide sequence ID" value="NZ_PVTF01000001.1"/>
</dbReference>
<dbReference type="InterPro" id="IPR051052">
    <property type="entry name" value="Diverse_substrate_MTase"/>
</dbReference>
<evidence type="ECO:0000256" key="2">
    <source>
        <dbReference type="ARBA" id="ARBA00022603"/>
    </source>
</evidence>
<keyword evidence="2 6" id="KW-0489">Methyltransferase</keyword>
<keyword evidence="4" id="KW-0472">Membrane</keyword>
<dbReference type="PANTHER" id="PTHR44942:SF4">
    <property type="entry name" value="METHYLTRANSFERASE TYPE 11 DOMAIN-CONTAINING PROTEIN"/>
    <property type="match status" value="1"/>
</dbReference>
<dbReference type="SUPFAM" id="SSF53335">
    <property type="entry name" value="S-adenosyl-L-methionine-dependent methyltransferases"/>
    <property type="match status" value="1"/>
</dbReference>
<dbReference type="AlphaFoldDB" id="A0A2T0TK57"/>
<protein>
    <submittedName>
        <fullName evidence="6">Methyltransferase family protein</fullName>
    </submittedName>
</protein>
<keyword evidence="4" id="KW-1133">Transmembrane helix</keyword>
<reference evidence="6 7" key="1">
    <citation type="submission" date="2018-03" db="EMBL/GenBank/DDBJ databases">
        <title>Genomic Encyclopedia of Archaeal and Bacterial Type Strains, Phase II (KMG-II): from individual species to whole genera.</title>
        <authorList>
            <person name="Goeker M."/>
        </authorList>
    </citation>
    <scope>NUCLEOTIDE SEQUENCE [LARGE SCALE GENOMIC DNA]</scope>
    <source>
        <strain evidence="6 7">DSM 44720</strain>
    </source>
</reference>